<name>A0A6H1ZES0_9ZZZZ</name>
<dbReference type="SMART" id="SM00530">
    <property type="entry name" value="HTH_XRE"/>
    <property type="match status" value="1"/>
</dbReference>
<accession>A0A6H1ZES0</accession>
<dbReference type="SUPFAM" id="SSF47413">
    <property type="entry name" value="lambda repressor-like DNA-binding domains"/>
    <property type="match status" value="1"/>
</dbReference>
<organism evidence="3">
    <name type="scientific">viral metagenome</name>
    <dbReference type="NCBI Taxonomy" id="1070528"/>
    <lineage>
        <taxon>unclassified sequences</taxon>
        <taxon>metagenomes</taxon>
        <taxon>organismal metagenomes</taxon>
    </lineage>
</organism>
<dbReference type="PROSITE" id="PS50943">
    <property type="entry name" value="HTH_CROC1"/>
    <property type="match status" value="1"/>
</dbReference>
<keyword evidence="1" id="KW-0175">Coiled coil</keyword>
<protein>
    <submittedName>
        <fullName evidence="3">Putative DNA binding, helix-turn-helix domain containing protein</fullName>
    </submittedName>
</protein>
<dbReference type="CDD" id="cd00093">
    <property type="entry name" value="HTH_XRE"/>
    <property type="match status" value="1"/>
</dbReference>
<dbReference type="InterPro" id="IPR001387">
    <property type="entry name" value="Cro/C1-type_HTH"/>
</dbReference>
<feature type="domain" description="HTH cro/C1-type" evidence="2">
    <location>
        <begin position="25"/>
        <end position="79"/>
    </location>
</feature>
<evidence type="ECO:0000313" key="3">
    <source>
        <dbReference type="EMBL" id="QJA45959.1"/>
    </source>
</evidence>
<dbReference type="InterPro" id="IPR010982">
    <property type="entry name" value="Lambda_DNA-bd_dom_sf"/>
</dbReference>
<evidence type="ECO:0000256" key="1">
    <source>
        <dbReference type="SAM" id="Coils"/>
    </source>
</evidence>
<reference evidence="3" key="1">
    <citation type="submission" date="2020-03" db="EMBL/GenBank/DDBJ databases">
        <title>The deep terrestrial virosphere.</title>
        <authorList>
            <person name="Holmfeldt K."/>
            <person name="Nilsson E."/>
            <person name="Simone D."/>
            <person name="Lopez-Fernandez M."/>
            <person name="Wu X."/>
            <person name="de Brujin I."/>
            <person name="Lundin D."/>
            <person name="Andersson A."/>
            <person name="Bertilsson S."/>
            <person name="Dopson M."/>
        </authorList>
    </citation>
    <scope>NUCLEOTIDE SEQUENCE</scope>
    <source>
        <strain evidence="3">TM448A00289</strain>
        <strain evidence="4">TM448B00173</strain>
    </source>
</reference>
<proteinExistence type="predicted"/>
<evidence type="ECO:0000313" key="4">
    <source>
        <dbReference type="EMBL" id="QJH94073.1"/>
    </source>
</evidence>
<feature type="coiled-coil region" evidence="1">
    <location>
        <begin position="22"/>
        <end position="56"/>
    </location>
</feature>
<evidence type="ECO:0000259" key="2">
    <source>
        <dbReference type="PROSITE" id="PS50943"/>
    </source>
</evidence>
<dbReference type="AlphaFoldDB" id="A0A6H1ZES0"/>
<dbReference type="GO" id="GO:0003677">
    <property type="term" value="F:DNA binding"/>
    <property type="evidence" value="ECO:0007669"/>
    <property type="project" value="InterPro"/>
</dbReference>
<gene>
    <name evidence="3" type="ORF">TM448A00289_0026</name>
    <name evidence="4" type="ORF">TM448B00173_0043</name>
</gene>
<dbReference type="EMBL" id="MT144000">
    <property type="protein sequence ID" value="QJA45959.1"/>
    <property type="molecule type" value="Genomic_DNA"/>
</dbReference>
<dbReference type="EMBL" id="MT144595">
    <property type="protein sequence ID" value="QJH94073.1"/>
    <property type="molecule type" value="Genomic_DNA"/>
</dbReference>
<dbReference type="Pfam" id="PF01381">
    <property type="entry name" value="HTH_3"/>
    <property type="match status" value="1"/>
</dbReference>
<dbReference type="Gene3D" id="1.10.260.40">
    <property type="entry name" value="lambda repressor-like DNA-binding domains"/>
    <property type="match status" value="1"/>
</dbReference>
<sequence>METHWTERSIKDYRFRIIADFISQLEEKMDREKINRDDLAKLLDKTKGRISQLLNNPGNITFDNIVKLARALKFKVSLVAYEDNDPENKKGPINSEIFKICWEKAGKPQDFWEVHQTQ</sequence>